<organism evidence="2 3">
    <name type="scientific">Heligmosomoides polygyrus</name>
    <name type="common">Parasitic roundworm</name>
    <dbReference type="NCBI Taxonomy" id="6339"/>
    <lineage>
        <taxon>Eukaryota</taxon>
        <taxon>Metazoa</taxon>
        <taxon>Ecdysozoa</taxon>
        <taxon>Nematoda</taxon>
        <taxon>Chromadorea</taxon>
        <taxon>Rhabditida</taxon>
        <taxon>Rhabditina</taxon>
        <taxon>Rhabditomorpha</taxon>
        <taxon>Strongyloidea</taxon>
        <taxon>Heligmosomidae</taxon>
        <taxon>Heligmosomoides</taxon>
    </lineage>
</organism>
<dbReference type="WBParaSite" id="HPBE_0002169301-mRNA-1">
    <property type="protein sequence ID" value="HPBE_0002169301-mRNA-1"/>
    <property type="gene ID" value="HPBE_0002169301"/>
</dbReference>
<name>A0A183GGR5_HELPZ</name>
<keyword evidence="2" id="KW-1185">Reference proteome</keyword>
<reference evidence="3" key="2">
    <citation type="submission" date="2019-09" db="UniProtKB">
        <authorList>
            <consortium name="WormBaseParasite"/>
        </authorList>
    </citation>
    <scope>IDENTIFICATION</scope>
</reference>
<reference evidence="1 2" key="1">
    <citation type="submission" date="2018-11" db="EMBL/GenBank/DDBJ databases">
        <authorList>
            <consortium name="Pathogen Informatics"/>
        </authorList>
    </citation>
    <scope>NUCLEOTIDE SEQUENCE [LARGE SCALE GENOMIC DNA]</scope>
</reference>
<evidence type="ECO:0000313" key="1">
    <source>
        <dbReference type="EMBL" id="VDP27437.1"/>
    </source>
</evidence>
<sequence>MLVQVGSDPAGEFFHDSLRRHRYGALRCYKAPFAPLSQTLVEGVSDGTDDVAELSVTGRSVGDASPKYNIQYRS</sequence>
<evidence type="ECO:0000313" key="2">
    <source>
        <dbReference type="Proteomes" id="UP000050761"/>
    </source>
</evidence>
<accession>A0A3P8BJH1</accession>
<dbReference type="Proteomes" id="UP000050761">
    <property type="component" value="Unassembled WGS sequence"/>
</dbReference>
<dbReference type="AlphaFoldDB" id="A0A183GGR5"/>
<gene>
    <name evidence="1" type="ORF">HPBE_LOCUS21692</name>
</gene>
<protein>
    <submittedName>
        <fullName evidence="1 3">Uncharacterized protein</fullName>
    </submittedName>
</protein>
<evidence type="ECO:0000313" key="3">
    <source>
        <dbReference type="WBParaSite" id="HPBE_0002169301-mRNA-1"/>
    </source>
</evidence>
<proteinExistence type="predicted"/>
<accession>A0A183GGR5</accession>
<dbReference type="EMBL" id="UZAH01033255">
    <property type="protein sequence ID" value="VDP27437.1"/>
    <property type="molecule type" value="Genomic_DNA"/>
</dbReference>